<reference evidence="2" key="1">
    <citation type="submission" date="2022-11" db="UniProtKB">
        <authorList>
            <consortium name="WormBaseParasite"/>
        </authorList>
    </citation>
    <scope>IDENTIFICATION</scope>
</reference>
<dbReference type="WBParaSite" id="nRc.2.0.1.t06339-RA">
    <property type="protein sequence ID" value="nRc.2.0.1.t06339-RA"/>
    <property type="gene ID" value="nRc.2.0.1.g06339"/>
</dbReference>
<evidence type="ECO:0000313" key="1">
    <source>
        <dbReference type="Proteomes" id="UP000887565"/>
    </source>
</evidence>
<dbReference type="Proteomes" id="UP000887565">
    <property type="component" value="Unplaced"/>
</dbReference>
<keyword evidence="1" id="KW-1185">Reference proteome</keyword>
<dbReference type="AlphaFoldDB" id="A0A915HWS4"/>
<organism evidence="1 2">
    <name type="scientific">Romanomermis culicivorax</name>
    <name type="common">Nematode worm</name>
    <dbReference type="NCBI Taxonomy" id="13658"/>
    <lineage>
        <taxon>Eukaryota</taxon>
        <taxon>Metazoa</taxon>
        <taxon>Ecdysozoa</taxon>
        <taxon>Nematoda</taxon>
        <taxon>Enoplea</taxon>
        <taxon>Dorylaimia</taxon>
        <taxon>Mermithida</taxon>
        <taxon>Mermithoidea</taxon>
        <taxon>Mermithidae</taxon>
        <taxon>Romanomermis</taxon>
    </lineage>
</organism>
<name>A0A915HWS4_ROMCU</name>
<proteinExistence type="predicted"/>
<sequence length="84" mass="9461">MFITVLNELKELYGKKHKKEIFKTLKKPNDERPATVLKVVVVALVAAPIKFRLLGRSQSAQFSIDFGAAGSEETEDNDDDLLKR</sequence>
<evidence type="ECO:0000313" key="2">
    <source>
        <dbReference type="WBParaSite" id="nRc.2.0.1.t06339-RA"/>
    </source>
</evidence>
<protein>
    <submittedName>
        <fullName evidence="2">Uncharacterized protein</fullName>
    </submittedName>
</protein>
<accession>A0A915HWS4</accession>